<organism evidence="2">
    <name type="scientific">mine drainage metagenome</name>
    <dbReference type="NCBI Taxonomy" id="410659"/>
    <lineage>
        <taxon>unclassified sequences</taxon>
        <taxon>metagenomes</taxon>
        <taxon>ecological metagenomes</taxon>
    </lineage>
</organism>
<gene>
    <name evidence="2" type="ORF">GALL_301520</name>
</gene>
<dbReference type="AlphaFoldDB" id="A0A1J5QWA3"/>
<name>A0A1J5QWA3_9ZZZZ</name>
<evidence type="ECO:0000313" key="2">
    <source>
        <dbReference type="EMBL" id="OIQ87969.1"/>
    </source>
</evidence>
<proteinExistence type="predicted"/>
<evidence type="ECO:0000256" key="1">
    <source>
        <dbReference type="SAM" id="MobiDB-lite"/>
    </source>
</evidence>
<feature type="region of interest" description="Disordered" evidence="1">
    <location>
        <begin position="60"/>
        <end position="94"/>
    </location>
</feature>
<dbReference type="EMBL" id="MLJW01000394">
    <property type="protein sequence ID" value="OIQ87969.1"/>
    <property type="molecule type" value="Genomic_DNA"/>
</dbReference>
<reference evidence="2" key="1">
    <citation type="submission" date="2016-10" db="EMBL/GenBank/DDBJ databases">
        <title>Sequence of Gallionella enrichment culture.</title>
        <authorList>
            <person name="Poehlein A."/>
            <person name="Muehling M."/>
            <person name="Daniel R."/>
        </authorList>
    </citation>
    <scope>NUCLEOTIDE SEQUENCE</scope>
</reference>
<accession>A0A1J5QWA3</accession>
<comment type="caution">
    <text evidence="2">The sequence shown here is derived from an EMBL/GenBank/DDBJ whole genome shotgun (WGS) entry which is preliminary data.</text>
</comment>
<sequence length="139" mass="14815">MTPGAARQAPNTAVPAHVDRVRLVRIIRHFSSVCVRRILRKMHDKSNKLFRSGLPNLTMDYPPPNPAAQRHVHPAVSGEPCHGSSLTQGDDGTGIQAAPTRLLACAATPSRKAQRIKGTQARKAVCAAAVGSMGPSDRP</sequence>
<protein>
    <submittedName>
        <fullName evidence="2">Uncharacterized protein</fullName>
    </submittedName>
</protein>